<dbReference type="GO" id="GO:0046872">
    <property type="term" value="F:metal ion binding"/>
    <property type="evidence" value="ECO:0007669"/>
    <property type="project" value="UniProtKB-KW"/>
</dbReference>
<dbReference type="NCBIfam" id="TIGR00231">
    <property type="entry name" value="small_GTP"/>
    <property type="match status" value="1"/>
</dbReference>
<dbReference type="InterPro" id="IPR024156">
    <property type="entry name" value="Small_GTPase_ARF"/>
</dbReference>
<accession>A0AAV8VSQ6</accession>
<dbReference type="InterPro" id="IPR027417">
    <property type="entry name" value="P-loop_NTPase"/>
</dbReference>
<comment type="caution">
    <text evidence="6">The sequence shown here is derived from an EMBL/GenBank/DDBJ whole genome shotgun (WGS) entry which is preliminary data.</text>
</comment>
<proteinExistence type="inferred from homology"/>
<keyword evidence="4" id="KW-0479">Metal-binding</keyword>
<dbReference type="Pfam" id="PF00025">
    <property type="entry name" value="Arf"/>
    <property type="match status" value="2"/>
</dbReference>
<dbReference type="SMART" id="SM00175">
    <property type="entry name" value="RAB"/>
    <property type="match status" value="1"/>
</dbReference>
<feature type="binding site" evidence="3">
    <location>
        <begin position="24"/>
        <end position="31"/>
    </location>
    <ligand>
        <name>GTP</name>
        <dbReference type="ChEBI" id="CHEBI:37565"/>
    </ligand>
</feature>
<dbReference type="PANTHER" id="PTHR11711">
    <property type="entry name" value="ADP RIBOSYLATION FACTOR-RELATED"/>
    <property type="match status" value="1"/>
</dbReference>
<dbReference type="PROSITE" id="PS51419">
    <property type="entry name" value="RAB"/>
    <property type="match status" value="1"/>
</dbReference>
<keyword evidence="4" id="KW-0460">Magnesium</keyword>
<dbReference type="InterPro" id="IPR006689">
    <property type="entry name" value="Small_GTPase_ARF/SAR"/>
</dbReference>
<evidence type="ECO:0000256" key="4">
    <source>
        <dbReference type="PIRSR" id="PIRSR606689-2"/>
    </source>
</evidence>
<protein>
    <recommendedName>
        <fullName evidence="8">ADP-ribosylation factor</fullName>
    </recommendedName>
</protein>
<sequence length="201" mass="23157">MGSLFSYFSSRLWGKKQIRILMVGLDGAGKTTVLYKFKLGKYKNHISSLTFRLYNPFCLGEAVRTIPTVGFNVETVDYKNLTFTVWDVGGQDKLRRLWRHYYQNTDAVIYVVDSSDRDRIEEAVSELKKLLIECELQNALLLVLANKQDMPVAMTPTEMADKLQLHEVRDRKWHVQGACALKGTGLYDGFDWLCNEIYNTL</sequence>
<dbReference type="GO" id="GO:0051649">
    <property type="term" value="P:establishment of localization in cell"/>
    <property type="evidence" value="ECO:0007669"/>
    <property type="project" value="UniProtKB-ARBA"/>
</dbReference>
<feature type="binding site" evidence="3">
    <location>
        <position position="90"/>
    </location>
    <ligand>
        <name>GTP</name>
        <dbReference type="ChEBI" id="CHEBI:37565"/>
    </ligand>
</feature>
<feature type="binding site" evidence="4">
    <location>
        <position position="68"/>
    </location>
    <ligand>
        <name>Mg(2+)</name>
        <dbReference type="ChEBI" id="CHEBI:18420"/>
    </ligand>
</feature>
<dbReference type="SUPFAM" id="SSF52540">
    <property type="entry name" value="P-loop containing nucleoside triphosphate hydrolases"/>
    <property type="match status" value="1"/>
</dbReference>
<dbReference type="SMART" id="SM00178">
    <property type="entry name" value="SAR"/>
    <property type="match status" value="1"/>
</dbReference>
<organism evidence="6 7">
    <name type="scientific">Exocentrus adspersus</name>
    <dbReference type="NCBI Taxonomy" id="1586481"/>
    <lineage>
        <taxon>Eukaryota</taxon>
        <taxon>Metazoa</taxon>
        <taxon>Ecdysozoa</taxon>
        <taxon>Arthropoda</taxon>
        <taxon>Hexapoda</taxon>
        <taxon>Insecta</taxon>
        <taxon>Pterygota</taxon>
        <taxon>Neoptera</taxon>
        <taxon>Endopterygota</taxon>
        <taxon>Coleoptera</taxon>
        <taxon>Polyphaga</taxon>
        <taxon>Cucujiformia</taxon>
        <taxon>Chrysomeloidea</taxon>
        <taxon>Cerambycidae</taxon>
        <taxon>Lamiinae</taxon>
        <taxon>Acanthocinini</taxon>
        <taxon>Exocentrus</taxon>
    </lineage>
</organism>
<dbReference type="GO" id="GO:0016192">
    <property type="term" value="P:vesicle-mediated transport"/>
    <property type="evidence" value="ECO:0007669"/>
    <property type="project" value="UniProtKB-ARBA"/>
</dbReference>
<dbReference type="Gene3D" id="3.40.50.300">
    <property type="entry name" value="P-loop containing nucleotide triphosphate hydrolases"/>
    <property type="match status" value="1"/>
</dbReference>
<dbReference type="GO" id="GO:0003924">
    <property type="term" value="F:GTPase activity"/>
    <property type="evidence" value="ECO:0007669"/>
    <property type="project" value="InterPro"/>
</dbReference>
<evidence type="ECO:0000313" key="6">
    <source>
        <dbReference type="EMBL" id="KAJ8917175.1"/>
    </source>
</evidence>
<feature type="binding site" evidence="3">
    <location>
        <begin position="146"/>
        <end position="149"/>
    </location>
    <ligand>
        <name>GTP</name>
        <dbReference type="ChEBI" id="CHEBI:37565"/>
    </ligand>
</feature>
<dbReference type="CDD" id="cd00878">
    <property type="entry name" value="Arf_Arl"/>
    <property type="match status" value="1"/>
</dbReference>
<evidence type="ECO:0000313" key="7">
    <source>
        <dbReference type="Proteomes" id="UP001159042"/>
    </source>
</evidence>
<evidence type="ECO:0000256" key="5">
    <source>
        <dbReference type="RuleBase" id="RU003925"/>
    </source>
</evidence>
<dbReference type="InterPro" id="IPR005225">
    <property type="entry name" value="Small_GTP-bd"/>
</dbReference>
<dbReference type="GO" id="GO:0005525">
    <property type="term" value="F:GTP binding"/>
    <property type="evidence" value="ECO:0007669"/>
    <property type="project" value="UniProtKB-KW"/>
</dbReference>
<dbReference type="AlphaFoldDB" id="A0AAV8VSQ6"/>
<feature type="binding site" evidence="4">
    <location>
        <position position="31"/>
    </location>
    <ligand>
        <name>Mg(2+)</name>
        <dbReference type="ChEBI" id="CHEBI:18420"/>
    </ligand>
</feature>
<reference evidence="6 7" key="1">
    <citation type="journal article" date="2023" name="Insect Mol. Biol.">
        <title>Genome sequencing provides insights into the evolution of gene families encoding plant cell wall-degrading enzymes in longhorned beetles.</title>
        <authorList>
            <person name="Shin N.R."/>
            <person name="Okamura Y."/>
            <person name="Kirsch R."/>
            <person name="Pauchet Y."/>
        </authorList>
    </citation>
    <scope>NUCLEOTIDE SEQUENCE [LARGE SCALE GENOMIC DNA]</scope>
    <source>
        <strain evidence="6">EAD_L_NR</strain>
    </source>
</reference>
<dbReference type="SMART" id="SM00177">
    <property type="entry name" value="ARF"/>
    <property type="match status" value="1"/>
</dbReference>
<keyword evidence="1 3" id="KW-0547">Nucleotide-binding</keyword>
<name>A0AAV8VSQ6_9CUCU</name>
<comment type="similarity">
    <text evidence="5">Belongs to the small GTPase superfamily. Arf family.</text>
</comment>
<keyword evidence="2 3" id="KW-0342">GTP-binding</keyword>
<dbReference type="EMBL" id="JANEYG010000035">
    <property type="protein sequence ID" value="KAJ8917175.1"/>
    <property type="molecule type" value="Genomic_DNA"/>
</dbReference>
<evidence type="ECO:0000256" key="3">
    <source>
        <dbReference type="PIRSR" id="PIRSR606689-1"/>
    </source>
</evidence>
<dbReference type="GO" id="GO:0048731">
    <property type="term" value="P:system development"/>
    <property type="evidence" value="ECO:0007669"/>
    <property type="project" value="UniProtKB-ARBA"/>
</dbReference>
<dbReference type="PRINTS" id="PR00328">
    <property type="entry name" value="SAR1GTPBP"/>
</dbReference>
<gene>
    <name evidence="6" type="ORF">NQ315_012667</name>
</gene>
<evidence type="ECO:0000256" key="2">
    <source>
        <dbReference type="ARBA" id="ARBA00023134"/>
    </source>
</evidence>
<evidence type="ECO:0008006" key="8">
    <source>
        <dbReference type="Google" id="ProtNLM"/>
    </source>
</evidence>
<evidence type="ECO:0000256" key="1">
    <source>
        <dbReference type="ARBA" id="ARBA00022741"/>
    </source>
</evidence>
<dbReference type="PROSITE" id="PS51417">
    <property type="entry name" value="ARF"/>
    <property type="match status" value="1"/>
</dbReference>
<dbReference type="Proteomes" id="UP001159042">
    <property type="component" value="Unassembled WGS sequence"/>
</dbReference>
<keyword evidence="7" id="KW-1185">Reference proteome</keyword>